<sequence>MKVLRRLNALILSPDPPKVIGVMIDADQPSLEGRWASIRGKLSQYHYNIPDAPDAAGTILESTTDEPRIGFWLMPDNQKSGMIEDFCAEMAEQDALAFAKECVEGARQRGLFSFKDVHLSKAIIHTYLAWQDEPGRPLGQAVTMQALKPHTPNAIRFVDWLNRLFNP</sequence>
<organism evidence="1">
    <name type="scientific">uncultured Cytophagales bacterium</name>
    <dbReference type="NCBI Taxonomy" id="158755"/>
    <lineage>
        <taxon>Bacteria</taxon>
        <taxon>Pseudomonadati</taxon>
        <taxon>Bacteroidota</taxon>
        <taxon>Sphingobacteriia</taxon>
        <taxon>Sphingobacteriales</taxon>
        <taxon>environmental samples</taxon>
    </lineage>
</organism>
<accession>A0A6J4HJD8</accession>
<gene>
    <name evidence="1" type="ORF">AVDCRST_MAG56-578</name>
</gene>
<evidence type="ECO:0000313" key="1">
    <source>
        <dbReference type="EMBL" id="CAA9223735.1"/>
    </source>
</evidence>
<reference evidence="1" key="1">
    <citation type="submission" date="2020-02" db="EMBL/GenBank/DDBJ databases">
        <authorList>
            <person name="Meier V. D."/>
        </authorList>
    </citation>
    <scope>NUCLEOTIDE SEQUENCE</scope>
    <source>
        <strain evidence="1">AVDCRST_MAG56</strain>
    </source>
</reference>
<dbReference type="InterPro" id="IPR024508">
    <property type="entry name" value="DUF3226"/>
</dbReference>
<dbReference type="AlphaFoldDB" id="A0A6J4HJD8"/>
<dbReference type="Pfam" id="PF11536">
    <property type="entry name" value="DUF3226"/>
    <property type="match status" value="1"/>
</dbReference>
<dbReference type="EMBL" id="CADCTQ010000055">
    <property type="protein sequence ID" value="CAA9223735.1"/>
    <property type="molecule type" value="Genomic_DNA"/>
</dbReference>
<protein>
    <submittedName>
        <fullName evidence="1">Uncharacterized protein</fullName>
    </submittedName>
</protein>
<name>A0A6J4HJD8_9SPHI</name>
<proteinExistence type="predicted"/>